<evidence type="ECO:0000313" key="9">
    <source>
        <dbReference type="Proteomes" id="UP001189429"/>
    </source>
</evidence>
<name>A0ABN9UPN9_9DINO</name>
<protein>
    <recommendedName>
        <fullName evidence="4">Glycine amidinotransferase, mitochondrial</fullName>
        <ecNumber evidence="3">2.1.4.1</ecNumber>
    </recommendedName>
    <alternativeName>
        <fullName evidence="6">L-arginine:glycine amidinotransferase</fullName>
    </alternativeName>
    <alternativeName>
        <fullName evidence="7">Transamidinase</fullName>
    </alternativeName>
</protein>
<dbReference type="Proteomes" id="UP001189429">
    <property type="component" value="Unassembled WGS sequence"/>
</dbReference>
<evidence type="ECO:0000256" key="2">
    <source>
        <dbReference type="ARBA" id="ARBA00006943"/>
    </source>
</evidence>
<evidence type="ECO:0000313" key="8">
    <source>
        <dbReference type="EMBL" id="CAK0861922.1"/>
    </source>
</evidence>
<dbReference type="Gene3D" id="3.75.10.10">
    <property type="entry name" value="L-arginine/glycine Amidinotransferase, Chain A"/>
    <property type="match status" value="1"/>
</dbReference>
<dbReference type="PANTHER" id="PTHR10488">
    <property type="entry name" value="GLYCINE AMIDINOTRANSFERASE, MITOCHONDRIAL"/>
    <property type="match status" value="1"/>
</dbReference>
<gene>
    <name evidence="8" type="ORF">PCOR1329_LOCUS50463</name>
</gene>
<dbReference type="EC" id="2.1.4.1" evidence="3"/>
<comment type="similarity">
    <text evidence="2">Belongs to the amidinotransferase family.</text>
</comment>
<evidence type="ECO:0000256" key="6">
    <source>
        <dbReference type="ARBA" id="ARBA00031403"/>
    </source>
</evidence>
<keyword evidence="5" id="KW-0808">Transferase</keyword>
<dbReference type="PANTHER" id="PTHR10488:SF1">
    <property type="entry name" value="GLYCINE AMIDINOTRANSFERASE, MITOCHONDRIAL"/>
    <property type="match status" value="1"/>
</dbReference>
<evidence type="ECO:0000256" key="1">
    <source>
        <dbReference type="ARBA" id="ARBA00004858"/>
    </source>
</evidence>
<comment type="caution">
    <text evidence="8">The sequence shown here is derived from an EMBL/GenBank/DDBJ whole genome shotgun (WGS) entry which is preliminary data.</text>
</comment>
<reference evidence="8" key="1">
    <citation type="submission" date="2023-10" db="EMBL/GenBank/DDBJ databases">
        <authorList>
            <person name="Chen Y."/>
            <person name="Shah S."/>
            <person name="Dougan E. K."/>
            <person name="Thang M."/>
            <person name="Chan C."/>
        </authorList>
    </citation>
    <scope>NUCLEOTIDE SEQUENCE [LARGE SCALE GENOMIC DNA]</scope>
</reference>
<proteinExistence type="inferred from homology"/>
<evidence type="ECO:0000256" key="5">
    <source>
        <dbReference type="ARBA" id="ARBA00022679"/>
    </source>
</evidence>
<comment type="pathway">
    <text evidence="1">Amine and polyamine biosynthesis; creatine biosynthesis; creatine from L-arginine and glycine: step 1/2.</text>
</comment>
<dbReference type="SUPFAM" id="SSF55909">
    <property type="entry name" value="Pentein"/>
    <property type="match status" value="1"/>
</dbReference>
<evidence type="ECO:0000256" key="3">
    <source>
        <dbReference type="ARBA" id="ARBA00012351"/>
    </source>
</evidence>
<dbReference type="EMBL" id="CAUYUJ010016107">
    <property type="protein sequence ID" value="CAK0861922.1"/>
    <property type="molecule type" value="Genomic_DNA"/>
</dbReference>
<evidence type="ECO:0000256" key="4">
    <source>
        <dbReference type="ARBA" id="ARBA00016069"/>
    </source>
</evidence>
<organism evidence="8 9">
    <name type="scientific">Prorocentrum cordatum</name>
    <dbReference type="NCBI Taxonomy" id="2364126"/>
    <lineage>
        <taxon>Eukaryota</taxon>
        <taxon>Sar</taxon>
        <taxon>Alveolata</taxon>
        <taxon>Dinophyceae</taxon>
        <taxon>Prorocentrales</taxon>
        <taxon>Prorocentraceae</taxon>
        <taxon>Prorocentrum</taxon>
    </lineage>
</organism>
<evidence type="ECO:0000256" key="7">
    <source>
        <dbReference type="ARBA" id="ARBA00033346"/>
    </source>
</evidence>
<accession>A0ABN9UPN9</accession>
<dbReference type="InterPro" id="IPR033195">
    <property type="entry name" value="AmidinoTrfase"/>
</dbReference>
<keyword evidence="9" id="KW-1185">Reference proteome</keyword>
<sequence>MSHNFSDWMPWPTGPKLKKFVDNANKELEGFREIFEGEGVKVRRPDRNLCNFNVQTKTPDFESPNQYCVVCPRDVIMTVGNEVVEAPMCKRSRFFEYRPFRTLIREYFDADPQMIWTAAPKPMMGDDAYNPAFWDWSVEERIERMHKYEYCLSEKEVMFDAADCLLIGNMMFVQQSMVTNLAGIRWLKRHFAPKGITVHTMHFPYDLYPSHMDCTFVAINGHTVLTNPDRPAVDEEVKIFKQNDWRLVDVPFYTTEKEHPIMCQSSRWLSMNVFSISPSKVVVEETEKPLISFLEKELGMDVIPIPFRHVFEFGGSLHCSTWDVRRNGGVRDFFPNREDYEDVGLTRLTDLPLVLAKGVDLVKF</sequence>